<dbReference type="GO" id="GO:0046872">
    <property type="term" value="F:metal ion binding"/>
    <property type="evidence" value="ECO:0007669"/>
    <property type="project" value="UniProtKB-KW"/>
</dbReference>
<evidence type="ECO:0000313" key="5">
    <source>
        <dbReference type="EMBL" id="KGM49797.1"/>
    </source>
</evidence>
<evidence type="ECO:0000313" key="6">
    <source>
        <dbReference type="Proteomes" id="UP000030004"/>
    </source>
</evidence>
<protein>
    <recommendedName>
        <fullName evidence="4">HpcH/HpaI aldolase/citrate lyase domain-containing protein</fullName>
    </recommendedName>
</protein>
<accession>A0A0A0EKW7</accession>
<reference evidence="5 6" key="1">
    <citation type="journal article" date="2015" name="Antonie Van Leeuwenhoek">
        <title>Pseudooceanicola atlanticus gen. nov. sp. nov., isolated from surface seawater of the Atlantic Ocean and reclassification of Oceanicola batsensis, Oceanicola marinus, Oceanicola nitratireducens, Oceanicola nanhaiensis, Oceanicola antarcticus and Oceanicola flagellatus, as Pseudooceanicola batsensis comb. nov., Pseudooceanicola marinus comb. nov., Pseudooceanicola nitratireducens comb. nov., Pseudooceanicola nanhaiensis comb. nov., Pseudooceanicola antarcticus comb. nov., and Pseudooceanicola flagellatus comb. nov.</title>
        <authorList>
            <person name="Lai Q."/>
            <person name="Li G."/>
            <person name="Liu X."/>
            <person name="Du Y."/>
            <person name="Sun F."/>
            <person name="Shao Z."/>
        </authorList>
    </citation>
    <scope>NUCLEOTIDE SEQUENCE [LARGE SCALE GENOMIC DNA]</scope>
    <source>
        <strain evidence="5 6">22II-s11g</strain>
    </source>
</reference>
<name>A0A0A0EKW7_9RHOB</name>
<evidence type="ECO:0000259" key="4">
    <source>
        <dbReference type="Pfam" id="PF03328"/>
    </source>
</evidence>
<gene>
    <name evidence="5" type="ORF">ATO9_07235</name>
</gene>
<feature type="domain" description="HpcH/HpaI aldolase/citrate lyase" evidence="4">
    <location>
        <begin position="18"/>
        <end position="223"/>
    </location>
</feature>
<sequence length="250" mass="26151">MTSLRRKVQERAPLRGPFLSIPSAMTAEIVAGAGPDFLCIDTEHSPISDAVMTDMIRAADVAGLPALVRVRGLSGQNIAAALDAGACGVLVPHVSTAEEARAVVRYARFPPEGCRGAGPGRAAGYLRDIPGYIARARQDTLVMVQIETMTAIENLAEIIAVPGIDLILVGPGDLGVDLAARGSDKSVDEVIPGILDTARAADMPVGIFSPDRDSSARWLEQLSFVIEGSDAMYLSLATDAAFAPLKTGKT</sequence>
<dbReference type="PANTHER" id="PTHR30502:SF0">
    <property type="entry name" value="PHOSPHOENOLPYRUVATE CARBOXYLASE FAMILY PROTEIN"/>
    <property type="match status" value="1"/>
</dbReference>
<keyword evidence="3" id="KW-0456">Lyase</keyword>
<dbReference type="PANTHER" id="PTHR30502">
    <property type="entry name" value="2-KETO-3-DEOXY-L-RHAMNONATE ALDOLASE"/>
    <property type="match status" value="1"/>
</dbReference>
<comment type="similarity">
    <text evidence="1">Belongs to the HpcH/HpaI aldolase family.</text>
</comment>
<dbReference type="AlphaFoldDB" id="A0A0A0EKW7"/>
<keyword evidence="2" id="KW-0479">Metal-binding</keyword>
<comment type="caution">
    <text evidence="5">The sequence shown here is derived from an EMBL/GenBank/DDBJ whole genome shotgun (WGS) entry which is preliminary data.</text>
</comment>
<dbReference type="InterPro" id="IPR040442">
    <property type="entry name" value="Pyrv_kinase-like_dom_sf"/>
</dbReference>
<dbReference type="Proteomes" id="UP000030004">
    <property type="component" value="Unassembled WGS sequence"/>
</dbReference>
<dbReference type="eggNOG" id="COG3836">
    <property type="taxonomic scope" value="Bacteria"/>
</dbReference>
<dbReference type="Pfam" id="PF03328">
    <property type="entry name" value="HpcH_HpaI"/>
    <property type="match status" value="1"/>
</dbReference>
<dbReference type="SUPFAM" id="SSF51621">
    <property type="entry name" value="Phosphoenolpyruvate/pyruvate domain"/>
    <property type="match status" value="1"/>
</dbReference>
<evidence type="ECO:0000256" key="2">
    <source>
        <dbReference type="ARBA" id="ARBA00022723"/>
    </source>
</evidence>
<dbReference type="EMBL" id="AQQX01000002">
    <property type="protein sequence ID" value="KGM49797.1"/>
    <property type="molecule type" value="Genomic_DNA"/>
</dbReference>
<evidence type="ECO:0000256" key="1">
    <source>
        <dbReference type="ARBA" id="ARBA00005568"/>
    </source>
</evidence>
<dbReference type="STRING" id="1461694.ATO9_07235"/>
<dbReference type="GO" id="GO:0005737">
    <property type="term" value="C:cytoplasm"/>
    <property type="evidence" value="ECO:0007669"/>
    <property type="project" value="TreeGrafter"/>
</dbReference>
<dbReference type="RefSeq" id="WP_043747184.1">
    <property type="nucleotide sequence ID" value="NZ_AQQX01000002.1"/>
</dbReference>
<dbReference type="InterPro" id="IPR050251">
    <property type="entry name" value="HpcH-HpaI_aldolase"/>
</dbReference>
<dbReference type="InterPro" id="IPR005000">
    <property type="entry name" value="Aldolase/citrate-lyase_domain"/>
</dbReference>
<organism evidence="5 6">
    <name type="scientific">Pseudooceanicola atlanticus</name>
    <dbReference type="NCBI Taxonomy" id="1461694"/>
    <lineage>
        <taxon>Bacteria</taxon>
        <taxon>Pseudomonadati</taxon>
        <taxon>Pseudomonadota</taxon>
        <taxon>Alphaproteobacteria</taxon>
        <taxon>Rhodobacterales</taxon>
        <taxon>Paracoccaceae</taxon>
        <taxon>Pseudooceanicola</taxon>
    </lineage>
</organism>
<dbReference type="InterPro" id="IPR015813">
    <property type="entry name" value="Pyrv/PenolPyrv_kinase-like_dom"/>
</dbReference>
<keyword evidence="6" id="KW-1185">Reference proteome</keyword>
<evidence type="ECO:0000256" key="3">
    <source>
        <dbReference type="ARBA" id="ARBA00023239"/>
    </source>
</evidence>
<proteinExistence type="inferred from homology"/>
<dbReference type="OrthoDB" id="9802624at2"/>
<dbReference type="Gene3D" id="3.20.20.60">
    <property type="entry name" value="Phosphoenolpyruvate-binding domains"/>
    <property type="match status" value="1"/>
</dbReference>
<dbReference type="GO" id="GO:0016832">
    <property type="term" value="F:aldehyde-lyase activity"/>
    <property type="evidence" value="ECO:0007669"/>
    <property type="project" value="TreeGrafter"/>
</dbReference>